<dbReference type="InterPro" id="IPR001466">
    <property type="entry name" value="Beta-lactam-related"/>
</dbReference>
<keyword evidence="3" id="KW-1185">Reference proteome</keyword>
<sequence>MRKLLLYFQFLPCISFCQQTTITKSSDYIYPDSTWQFMSDATKEGWSNDSLYKLKKFIIDSTNATGVVVIQSGRILFDYGDTKETSYLASCRKSILSMLYGPFVKTGKINLSTTIEQLHLDDIGGLLPIEKKATIKDLLTARSGVYHPASNSGDASAMAPKRGSIQPGSYWLYNNWDFNIAGYILEQQTGKTIYELIDSILAKPLQMQDWNIKEQRKTGDTSKSKYPAYHIWFSTRDMARIGYLMSRNGKWRDQQIIPASWVKTTTSVVTTYKEAVEEKTAYFHFGYGYLWWVWDTPYNKSAYEGAYSATGAFGQFITVFPKLDLVVAFKTKYAYERQTPTDVYLSVLEKLIAAKKK</sequence>
<dbReference type="RefSeq" id="WP_119052753.1">
    <property type="nucleotide sequence ID" value="NZ_CP032157.1"/>
</dbReference>
<dbReference type="PANTHER" id="PTHR43283:SF7">
    <property type="entry name" value="BETA-LACTAMASE-RELATED DOMAIN-CONTAINING PROTEIN"/>
    <property type="match status" value="1"/>
</dbReference>
<dbReference type="InterPro" id="IPR012338">
    <property type="entry name" value="Beta-lactam/transpept-like"/>
</dbReference>
<dbReference type="InterPro" id="IPR050789">
    <property type="entry name" value="Diverse_Enzym_Activities"/>
</dbReference>
<dbReference type="Proteomes" id="UP000263900">
    <property type="component" value="Chromosome"/>
</dbReference>
<evidence type="ECO:0000313" key="2">
    <source>
        <dbReference type="EMBL" id="AXY76876.1"/>
    </source>
</evidence>
<reference evidence="2 3" key="1">
    <citation type="submission" date="2018-09" db="EMBL/GenBank/DDBJ databases">
        <title>Genome sequencing of strain 6GH32-13.</title>
        <authorList>
            <person name="Weon H.-Y."/>
            <person name="Heo J."/>
            <person name="Kwon S.-W."/>
        </authorList>
    </citation>
    <scope>NUCLEOTIDE SEQUENCE [LARGE SCALE GENOMIC DNA]</scope>
    <source>
        <strain evidence="2 3">5GH32-13</strain>
    </source>
</reference>
<accession>A0A3B7MV33</accession>
<dbReference type="OrthoDB" id="1185352at2"/>
<dbReference type="Gene3D" id="3.40.710.10">
    <property type="entry name" value="DD-peptidase/beta-lactamase superfamily"/>
    <property type="match status" value="1"/>
</dbReference>
<dbReference type="EMBL" id="CP032157">
    <property type="protein sequence ID" value="AXY76876.1"/>
    <property type="molecule type" value="Genomic_DNA"/>
</dbReference>
<dbReference type="KEGG" id="pseg:D3H65_24055"/>
<evidence type="ECO:0000313" key="3">
    <source>
        <dbReference type="Proteomes" id="UP000263900"/>
    </source>
</evidence>
<protein>
    <submittedName>
        <fullName evidence="2">Class C beta-lactamase-related serine hydrolase</fullName>
    </submittedName>
</protein>
<dbReference type="PANTHER" id="PTHR43283">
    <property type="entry name" value="BETA-LACTAMASE-RELATED"/>
    <property type="match status" value="1"/>
</dbReference>
<dbReference type="Pfam" id="PF00144">
    <property type="entry name" value="Beta-lactamase"/>
    <property type="match status" value="1"/>
</dbReference>
<feature type="domain" description="Beta-lactamase-related" evidence="1">
    <location>
        <begin position="67"/>
        <end position="336"/>
    </location>
</feature>
<gene>
    <name evidence="2" type="ORF">D3H65_24055</name>
</gene>
<keyword evidence="2" id="KW-0378">Hydrolase</keyword>
<dbReference type="GO" id="GO:0016787">
    <property type="term" value="F:hydrolase activity"/>
    <property type="evidence" value="ECO:0007669"/>
    <property type="project" value="UniProtKB-KW"/>
</dbReference>
<organism evidence="2 3">
    <name type="scientific">Paraflavitalea soli</name>
    <dbReference type="NCBI Taxonomy" id="2315862"/>
    <lineage>
        <taxon>Bacteria</taxon>
        <taxon>Pseudomonadati</taxon>
        <taxon>Bacteroidota</taxon>
        <taxon>Chitinophagia</taxon>
        <taxon>Chitinophagales</taxon>
        <taxon>Chitinophagaceae</taxon>
        <taxon>Paraflavitalea</taxon>
    </lineage>
</organism>
<dbReference type="AlphaFoldDB" id="A0A3B7MV33"/>
<evidence type="ECO:0000259" key="1">
    <source>
        <dbReference type="Pfam" id="PF00144"/>
    </source>
</evidence>
<proteinExistence type="predicted"/>
<name>A0A3B7MV33_9BACT</name>
<dbReference type="SUPFAM" id="SSF56601">
    <property type="entry name" value="beta-lactamase/transpeptidase-like"/>
    <property type="match status" value="1"/>
</dbReference>